<organism evidence="2 3">
    <name type="scientific">Tritrichomonas musculus</name>
    <dbReference type="NCBI Taxonomy" id="1915356"/>
    <lineage>
        <taxon>Eukaryota</taxon>
        <taxon>Metamonada</taxon>
        <taxon>Parabasalia</taxon>
        <taxon>Tritrichomonadida</taxon>
        <taxon>Tritrichomonadidae</taxon>
        <taxon>Tritrichomonas</taxon>
    </lineage>
</organism>
<keyword evidence="3" id="KW-1185">Reference proteome</keyword>
<dbReference type="InterPro" id="IPR036249">
    <property type="entry name" value="Thioredoxin-like_sf"/>
</dbReference>
<evidence type="ECO:0000313" key="3">
    <source>
        <dbReference type="Proteomes" id="UP001470230"/>
    </source>
</evidence>
<name>A0ABR2LAZ5_9EUKA</name>
<evidence type="ECO:0000256" key="1">
    <source>
        <dbReference type="SAM" id="Phobius"/>
    </source>
</evidence>
<dbReference type="Gene3D" id="3.40.30.10">
    <property type="entry name" value="Glutaredoxin"/>
    <property type="match status" value="1"/>
</dbReference>
<evidence type="ECO:0000313" key="2">
    <source>
        <dbReference type="EMBL" id="KAK8900503.1"/>
    </source>
</evidence>
<protein>
    <recommendedName>
        <fullName evidence="4">Thioredoxin domain-containing protein</fullName>
    </recommendedName>
</protein>
<accession>A0ABR2LAZ5</accession>
<evidence type="ECO:0008006" key="4">
    <source>
        <dbReference type="Google" id="ProtNLM"/>
    </source>
</evidence>
<gene>
    <name evidence="2" type="ORF">M9Y10_002830</name>
</gene>
<dbReference type="Proteomes" id="UP001470230">
    <property type="component" value="Unassembled WGS sequence"/>
</dbReference>
<dbReference type="EMBL" id="JAPFFF010000001">
    <property type="protein sequence ID" value="KAK8900503.1"/>
    <property type="molecule type" value="Genomic_DNA"/>
</dbReference>
<keyword evidence="1" id="KW-0472">Membrane</keyword>
<proteinExistence type="predicted"/>
<keyword evidence="1" id="KW-1133">Transmembrane helix</keyword>
<dbReference type="SUPFAM" id="SSF52833">
    <property type="entry name" value="Thioredoxin-like"/>
    <property type="match status" value="1"/>
</dbReference>
<reference evidence="2 3" key="1">
    <citation type="submission" date="2024-04" db="EMBL/GenBank/DDBJ databases">
        <title>Tritrichomonas musculus Genome.</title>
        <authorList>
            <person name="Alves-Ferreira E."/>
            <person name="Grigg M."/>
            <person name="Lorenzi H."/>
            <person name="Galac M."/>
        </authorList>
    </citation>
    <scope>NUCLEOTIDE SEQUENCE [LARGE SCALE GENOMIC DNA]</scope>
    <source>
        <strain evidence="2 3">EAF2021</strain>
    </source>
</reference>
<comment type="caution">
    <text evidence="2">The sequence shown here is derived from an EMBL/GenBank/DDBJ whole genome shotgun (WGS) entry which is preliminary data.</text>
</comment>
<sequence>MILFTLIFGWWEYDESKFPKIFNNSWNRPIYAICYSQNCPHCVGIPSRFKMFSQSMANNDDIIYTAIDAGNSTACQQLGAKFVPYFIFARGTKKKYWLHPQFNCPLRWMEFVSDWGSPKIIKVKNDLSDISEHVQKTLNGGSTFILQAPKDSLIFSIYTNLSTKYHIYNDTFIYSESKELSKLTVFTSTNCSHMFDVDSQTIIKIIKEYRFSSLHHLDLLEWSKMTKLKSNSIILLNDGELNGTRLQLLDDLANQHCEDSRFGWAILKDEKAISMKLQQKIESPYIAVINRKNDCQYIQDIKSKENFEILDGFISDSLSDQKVKEKCTHYVAAEKPKEADNKKKNENASKFNIKNIDKYKNGKFQSGKLNIKTISFIALLFIASISVIGFISYKSNMKDHSDTEAKIE</sequence>
<keyword evidence="1" id="KW-0812">Transmembrane</keyword>
<feature type="transmembrane region" description="Helical" evidence="1">
    <location>
        <begin position="374"/>
        <end position="393"/>
    </location>
</feature>